<keyword evidence="3" id="KW-0813">Transport</keyword>
<dbReference type="InterPro" id="IPR027417">
    <property type="entry name" value="P-loop_NTPase"/>
</dbReference>
<name>A0A6N8HYE3_9FIRM</name>
<dbReference type="InterPro" id="IPR015856">
    <property type="entry name" value="ABC_transpr_CbiO/EcfA_su"/>
</dbReference>
<dbReference type="PROSITE" id="PS50893">
    <property type="entry name" value="ABC_TRANSPORTER_2"/>
    <property type="match status" value="1"/>
</dbReference>
<evidence type="ECO:0000256" key="3">
    <source>
        <dbReference type="ARBA" id="ARBA00022448"/>
    </source>
</evidence>
<keyword evidence="11" id="KW-1185">Reference proteome</keyword>
<evidence type="ECO:0000256" key="8">
    <source>
        <dbReference type="ARBA" id="ARBA00023136"/>
    </source>
</evidence>
<feature type="domain" description="ABC transporter" evidence="9">
    <location>
        <begin position="16"/>
        <end position="255"/>
    </location>
</feature>
<dbReference type="GO" id="GO:0016887">
    <property type="term" value="F:ATP hydrolysis activity"/>
    <property type="evidence" value="ECO:0007669"/>
    <property type="project" value="InterPro"/>
</dbReference>
<dbReference type="GO" id="GO:0005524">
    <property type="term" value="F:ATP binding"/>
    <property type="evidence" value="ECO:0007669"/>
    <property type="project" value="UniProtKB-KW"/>
</dbReference>
<dbReference type="InterPro" id="IPR003593">
    <property type="entry name" value="AAA+_ATPase"/>
</dbReference>
<sequence>MMGSLKDGTGYMKDYMNAENVTFSYEAQEEEETVEVLHGVSLGIQKGEFVALLGHNGSGKSTMAKQFNAMLLPSGGKVYVDGLDTLDEDLKIEIRRRVGLVLQNPDNQLVASIVEEDVAFGPENLGVAPPEIRKRVDEALKAVEMYDYRLHAPYKLSGGQKQRIAIAGIIAMQPDCIVLDEPTAMLDPRGRDEVLETIHRLNREKGITVVLITHYMDEAVGADRVIVMDDGRILTQGTPREVFSQVELLKAHQLDVPQATELIYRLKAAGIPLPDGVLTIEECVAALEPQMNRTER</sequence>
<evidence type="ECO:0000256" key="7">
    <source>
        <dbReference type="ARBA" id="ARBA00022967"/>
    </source>
</evidence>
<protein>
    <submittedName>
        <fullName evidence="10">Energy-coupling factor transporter ATP-binding protein EcfA1</fullName>
        <ecNumber evidence="10">3.6.3.-</ecNumber>
    </submittedName>
</protein>
<dbReference type="InterPro" id="IPR050095">
    <property type="entry name" value="ECF_ABC_transporter_ATP-bd"/>
</dbReference>
<dbReference type="NCBIfam" id="TIGR04520">
    <property type="entry name" value="ECF_ATPase_1"/>
    <property type="match status" value="1"/>
</dbReference>
<comment type="caution">
    <text evidence="10">The sequence shown here is derived from an EMBL/GenBank/DDBJ whole genome shotgun (WGS) entry which is preliminary data.</text>
</comment>
<dbReference type="Proteomes" id="UP000469440">
    <property type="component" value="Unassembled WGS sequence"/>
</dbReference>
<dbReference type="PROSITE" id="PS00211">
    <property type="entry name" value="ABC_TRANSPORTER_1"/>
    <property type="match status" value="1"/>
</dbReference>
<proteinExistence type="inferred from homology"/>
<dbReference type="InterPro" id="IPR030947">
    <property type="entry name" value="EcfA_1"/>
</dbReference>
<gene>
    <name evidence="10" type="primary">ecfA1</name>
    <name evidence="10" type="ORF">CAFE_10510</name>
</gene>
<evidence type="ECO:0000256" key="1">
    <source>
        <dbReference type="ARBA" id="ARBA00004202"/>
    </source>
</evidence>
<keyword evidence="8" id="KW-0472">Membrane</keyword>
<dbReference type="RefSeq" id="WP_233452719.1">
    <property type="nucleotide sequence ID" value="NZ_VWXL01000027.1"/>
</dbReference>
<evidence type="ECO:0000313" key="10">
    <source>
        <dbReference type="EMBL" id="MVB10363.1"/>
    </source>
</evidence>
<comment type="similarity">
    <text evidence="2">Belongs to the ABC transporter superfamily.</text>
</comment>
<keyword evidence="5" id="KW-0547">Nucleotide-binding</keyword>
<dbReference type="FunFam" id="3.40.50.300:FF:000224">
    <property type="entry name" value="Energy-coupling factor transporter ATP-binding protein EcfA"/>
    <property type="match status" value="1"/>
</dbReference>
<evidence type="ECO:0000256" key="4">
    <source>
        <dbReference type="ARBA" id="ARBA00022475"/>
    </source>
</evidence>
<keyword evidence="4" id="KW-1003">Cell membrane</keyword>
<dbReference type="InterPro" id="IPR017871">
    <property type="entry name" value="ABC_transporter-like_CS"/>
</dbReference>
<reference evidence="10 11" key="1">
    <citation type="submission" date="2019-09" db="EMBL/GenBank/DDBJ databases">
        <title>Genome sequence of Clostridium sp. EA1.</title>
        <authorList>
            <person name="Poehlein A."/>
            <person name="Bengelsdorf F.R."/>
            <person name="Daniel R."/>
        </authorList>
    </citation>
    <scope>NUCLEOTIDE SEQUENCE [LARGE SCALE GENOMIC DNA]</scope>
    <source>
        <strain evidence="10 11">EA1</strain>
    </source>
</reference>
<evidence type="ECO:0000256" key="6">
    <source>
        <dbReference type="ARBA" id="ARBA00022840"/>
    </source>
</evidence>
<organism evidence="10 11">
    <name type="scientific">Caproicibacter fermentans</name>
    <dbReference type="NCBI Taxonomy" id="2576756"/>
    <lineage>
        <taxon>Bacteria</taxon>
        <taxon>Bacillati</taxon>
        <taxon>Bacillota</taxon>
        <taxon>Clostridia</taxon>
        <taxon>Eubacteriales</taxon>
        <taxon>Acutalibacteraceae</taxon>
        <taxon>Caproicibacter</taxon>
    </lineage>
</organism>
<keyword evidence="6 10" id="KW-0067">ATP-binding</keyword>
<dbReference type="Pfam" id="PF00005">
    <property type="entry name" value="ABC_tran"/>
    <property type="match status" value="1"/>
</dbReference>
<dbReference type="CDD" id="cd03225">
    <property type="entry name" value="ABC_cobalt_CbiO_domain1"/>
    <property type="match status" value="1"/>
</dbReference>
<dbReference type="Gene3D" id="3.40.50.300">
    <property type="entry name" value="P-loop containing nucleotide triphosphate hydrolases"/>
    <property type="match status" value="1"/>
</dbReference>
<evidence type="ECO:0000256" key="2">
    <source>
        <dbReference type="ARBA" id="ARBA00005417"/>
    </source>
</evidence>
<dbReference type="GO" id="GO:0042626">
    <property type="term" value="F:ATPase-coupled transmembrane transporter activity"/>
    <property type="evidence" value="ECO:0007669"/>
    <property type="project" value="TreeGrafter"/>
</dbReference>
<dbReference type="EC" id="3.6.3.-" evidence="10"/>
<dbReference type="PANTHER" id="PTHR43553">
    <property type="entry name" value="HEAVY METAL TRANSPORTER"/>
    <property type="match status" value="1"/>
</dbReference>
<comment type="subcellular location">
    <subcellularLocation>
        <location evidence="1">Cell membrane</location>
        <topology evidence="1">Peripheral membrane protein</topology>
    </subcellularLocation>
</comment>
<dbReference type="NCBIfam" id="NF010167">
    <property type="entry name" value="PRK13648.1"/>
    <property type="match status" value="1"/>
</dbReference>
<evidence type="ECO:0000259" key="9">
    <source>
        <dbReference type="PROSITE" id="PS50893"/>
    </source>
</evidence>
<dbReference type="SUPFAM" id="SSF52540">
    <property type="entry name" value="P-loop containing nucleoside triphosphate hydrolases"/>
    <property type="match status" value="1"/>
</dbReference>
<evidence type="ECO:0000256" key="5">
    <source>
        <dbReference type="ARBA" id="ARBA00022741"/>
    </source>
</evidence>
<dbReference type="PANTHER" id="PTHR43553:SF24">
    <property type="entry name" value="ENERGY-COUPLING FACTOR TRANSPORTER ATP-BINDING PROTEIN ECFA1"/>
    <property type="match status" value="1"/>
</dbReference>
<dbReference type="EMBL" id="VWXL01000027">
    <property type="protein sequence ID" value="MVB10363.1"/>
    <property type="molecule type" value="Genomic_DNA"/>
</dbReference>
<accession>A0A6N8HYE3</accession>
<keyword evidence="7" id="KW-1278">Translocase</keyword>
<dbReference type="InterPro" id="IPR003439">
    <property type="entry name" value="ABC_transporter-like_ATP-bd"/>
</dbReference>
<keyword evidence="10" id="KW-0378">Hydrolase</keyword>
<dbReference type="SMART" id="SM00382">
    <property type="entry name" value="AAA"/>
    <property type="match status" value="1"/>
</dbReference>
<dbReference type="GO" id="GO:0043190">
    <property type="term" value="C:ATP-binding cassette (ABC) transporter complex"/>
    <property type="evidence" value="ECO:0007669"/>
    <property type="project" value="TreeGrafter"/>
</dbReference>
<dbReference type="AlphaFoldDB" id="A0A6N8HYE3"/>
<evidence type="ECO:0000313" key="11">
    <source>
        <dbReference type="Proteomes" id="UP000469440"/>
    </source>
</evidence>